<dbReference type="Proteomes" id="UP000252519">
    <property type="component" value="Unassembled WGS sequence"/>
</dbReference>
<evidence type="ECO:0000313" key="2">
    <source>
        <dbReference type="EMBL" id="RCN43883.1"/>
    </source>
</evidence>
<organism evidence="2 3">
    <name type="scientific">Ancylostoma caninum</name>
    <name type="common">Dog hookworm</name>
    <dbReference type="NCBI Taxonomy" id="29170"/>
    <lineage>
        <taxon>Eukaryota</taxon>
        <taxon>Metazoa</taxon>
        <taxon>Ecdysozoa</taxon>
        <taxon>Nematoda</taxon>
        <taxon>Chromadorea</taxon>
        <taxon>Rhabditida</taxon>
        <taxon>Rhabditina</taxon>
        <taxon>Rhabditomorpha</taxon>
        <taxon>Strongyloidea</taxon>
        <taxon>Ancylostomatidae</taxon>
        <taxon>Ancylostomatinae</taxon>
        <taxon>Ancylostoma</taxon>
    </lineage>
</organism>
<dbReference type="EMBL" id="JOJR01000144">
    <property type="protein sequence ID" value="RCN43883.1"/>
    <property type="molecule type" value="Genomic_DNA"/>
</dbReference>
<keyword evidence="1" id="KW-0812">Transmembrane</keyword>
<proteinExistence type="predicted"/>
<dbReference type="OrthoDB" id="5841215at2759"/>
<keyword evidence="3" id="KW-1185">Reference proteome</keyword>
<protein>
    <submittedName>
        <fullName evidence="2">Uncharacterized protein</fullName>
    </submittedName>
</protein>
<feature type="transmembrane region" description="Helical" evidence="1">
    <location>
        <begin position="17"/>
        <end position="38"/>
    </location>
</feature>
<gene>
    <name evidence="2" type="ORF">ANCCAN_10155</name>
</gene>
<comment type="caution">
    <text evidence="2">The sequence shown here is derived from an EMBL/GenBank/DDBJ whole genome shotgun (WGS) entry which is preliminary data.</text>
</comment>
<keyword evidence="1" id="KW-0472">Membrane</keyword>
<evidence type="ECO:0000313" key="3">
    <source>
        <dbReference type="Proteomes" id="UP000252519"/>
    </source>
</evidence>
<keyword evidence="1" id="KW-1133">Transmembrane helix</keyword>
<sequence length="89" mass="10650">MLQHSCFREGDRETTHYVIGVIMFAALLLLCCTVQCYLCRRLRRKRRYDEHFQPLHYPSSTLQFVRFSHNRREAKMGTTRLDIPCGDQK</sequence>
<name>A0A368GHN3_ANCCA</name>
<accession>A0A368GHN3</accession>
<evidence type="ECO:0000256" key="1">
    <source>
        <dbReference type="SAM" id="Phobius"/>
    </source>
</evidence>
<reference evidence="2 3" key="1">
    <citation type="submission" date="2014-10" db="EMBL/GenBank/DDBJ databases">
        <title>Draft genome of the hookworm Ancylostoma caninum.</title>
        <authorList>
            <person name="Mitreva M."/>
        </authorList>
    </citation>
    <scope>NUCLEOTIDE SEQUENCE [LARGE SCALE GENOMIC DNA]</scope>
    <source>
        <strain evidence="2 3">Baltimore</strain>
    </source>
</reference>
<dbReference type="AlphaFoldDB" id="A0A368GHN3"/>